<comment type="caution">
    <text evidence="1">The sequence shown here is derived from an EMBL/GenBank/DDBJ whole genome shotgun (WGS) entry which is preliminary data.</text>
</comment>
<dbReference type="InterPro" id="IPR011004">
    <property type="entry name" value="Trimer_LpxA-like_sf"/>
</dbReference>
<organism evidence="1 2">
    <name type="scientific">Marimonas arenosa</name>
    <dbReference type="NCBI Taxonomy" id="1795305"/>
    <lineage>
        <taxon>Bacteria</taxon>
        <taxon>Pseudomonadati</taxon>
        <taxon>Pseudomonadota</taxon>
        <taxon>Alphaproteobacteria</taxon>
        <taxon>Rhodobacterales</taxon>
        <taxon>Paracoccaceae</taxon>
        <taxon>Marimonas</taxon>
    </lineage>
</organism>
<dbReference type="SUPFAM" id="SSF51161">
    <property type="entry name" value="Trimeric LpxA-like enzymes"/>
    <property type="match status" value="1"/>
</dbReference>
<dbReference type="Gene3D" id="2.160.10.10">
    <property type="entry name" value="Hexapeptide repeat proteins"/>
    <property type="match status" value="1"/>
</dbReference>
<dbReference type="Proteomes" id="UP001226762">
    <property type="component" value="Unassembled WGS sequence"/>
</dbReference>
<proteinExistence type="predicted"/>
<accession>A0AAE3WGH3</accession>
<reference evidence="1" key="1">
    <citation type="submission" date="2022-07" db="EMBL/GenBank/DDBJ databases">
        <authorList>
            <person name="Otstavnykh N."/>
            <person name="Isaeva M."/>
            <person name="Bystritskaya E."/>
        </authorList>
    </citation>
    <scope>NUCLEOTIDE SEQUENCE</scope>
    <source>
        <strain evidence="1">KCTC 52189</strain>
    </source>
</reference>
<reference evidence="1" key="2">
    <citation type="submission" date="2023-02" db="EMBL/GenBank/DDBJ databases">
        <title>'Rhodoalgimonas zhirmunskyi' gen. nov., isolated from a red alga.</title>
        <authorList>
            <person name="Nedashkovskaya O.I."/>
            <person name="Otstavnykh N.Y."/>
            <person name="Bystritskaya E.P."/>
            <person name="Balabanova L.A."/>
            <person name="Isaeva M.P."/>
        </authorList>
    </citation>
    <scope>NUCLEOTIDE SEQUENCE</scope>
    <source>
        <strain evidence="1">KCTC 52189</strain>
    </source>
</reference>
<dbReference type="AlphaFoldDB" id="A0AAE3WGH3"/>
<keyword evidence="2" id="KW-1185">Reference proteome</keyword>
<sequence>MIAGNPARVVRSRFDRATVAALVALAWWDWPIGTILSEEAAIRGGGLARLQTVAAGLAAR</sequence>
<gene>
    <name evidence="1" type="ORF">NO357_15095</name>
</gene>
<dbReference type="RefSeq" id="WP_306736511.1">
    <property type="nucleotide sequence ID" value="NZ_JANHAX010000004.1"/>
</dbReference>
<dbReference type="EMBL" id="JANHAX010000004">
    <property type="protein sequence ID" value="MDQ2091228.1"/>
    <property type="molecule type" value="Genomic_DNA"/>
</dbReference>
<evidence type="ECO:0000313" key="1">
    <source>
        <dbReference type="EMBL" id="MDQ2091228.1"/>
    </source>
</evidence>
<name>A0AAE3WGH3_9RHOB</name>
<evidence type="ECO:0000313" key="2">
    <source>
        <dbReference type="Proteomes" id="UP001226762"/>
    </source>
</evidence>
<protein>
    <submittedName>
        <fullName evidence="1">Uncharacterized protein</fullName>
    </submittedName>
</protein>